<dbReference type="RefSeq" id="WP_097326740.1">
    <property type="nucleotide sequence ID" value="NZ_OBDY01000024.1"/>
</dbReference>
<evidence type="ECO:0000313" key="4">
    <source>
        <dbReference type="Proteomes" id="UP000219612"/>
    </source>
</evidence>
<dbReference type="GO" id="GO:0032259">
    <property type="term" value="P:methylation"/>
    <property type="evidence" value="ECO:0007669"/>
    <property type="project" value="UniProtKB-KW"/>
</dbReference>
<dbReference type="GO" id="GO:0008168">
    <property type="term" value="F:methyltransferase activity"/>
    <property type="evidence" value="ECO:0007669"/>
    <property type="project" value="UniProtKB-KW"/>
</dbReference>
<keyword evidence="4" id="KW-1185">Reference proteome</keyword>
<dbReference type="Pfam" id="PF13649">
    <property type="entry name" value="Methyltransf_25"/>
    <property type="match status" value="1"/>
</dbReference>
<reference evidence="3 4" key="1">
    <citation type="submission" date="2017-09" db="EMBL/GenBank/DDBJ databases">
        <authorList>
            <person name="Ehlers B."/>
            <person name="Leendertz F.H."/>
        </authorList>
    </citation>
    <scope>NUCLEOTIDE SEQUENCE [LARGE SCALE GENOMIC DNA]</scope>
    <source>
        <strain evidence="3 4">CGMCC 4.6857</strain>
    </source>
</reference>
<evidence type="ECO:0000259" key="2">
    <source>
        <dbReference type="Pfam" id="PF13649"/>
    </source>
</evidence>
<evidence type="ECO:0000256" key="1">
    <source>
        <dbReference type="ARBA" id="ARBA00022679"/>
    </source>
</evidence>
<keyword evidence="1 3" id="KW-0808">Transferase</keyword>
<organism evidence="3 4">
    <name type="scientific">Paractinoplanes atraurantiacus</name>
    <dbReference type="NCBI Taxonomy" id="1036182"/>
    <lineage>
        <taxon>Bacteria</taxon>
        <taxon>Bacillati</taxon>
        <taxon>Actinomycetota</taxon>
        <taxon>Actinomycetes</taxon>
        <taxon>Micromonosporales</taxon>
        <taxon>Micromonosporaceae</taxon>
        <taxon>Paractinoplanes</taxon>
    </lineage>
</organism>
<dbReference type="OrthoDB" id="279734at2"/>
<accession>A0A285JRA5</accession>
<name>A0A285JRA5_9ACTN</name>
<dbReference type="Proteomes" id="UP000219612">
    <property type="component" value="Unassembled WGS sequence"/>
</dbReference>
<keyword evidence="3" id="KW-0489">Methyltransferase</keyword>
<gene>
    <name evidence="3" type="ORF">SAMN05421748_12446</name>
</gene>
<evidence type="ECO:0000313" key="3">
    <source>
        <dbReference type="EMBL" id="SNY62840.1"/>
    </source>
</evidence>
<dbReference type="AlphaFoldDB" id="A0A285JRA5"/>
<sequence length="243" mass="27120">MTGSDDIALWDSAADQYAAHDGDSFYRRLSPFLWRQLGDVTGQPVLDLGCGHGWLSDKLRLAGATVTGVDGSTALLGRAAEAYPQIAFVSHDLTAGLPRPLQPFRAVVAHMVLMDLPELDALIADISASLDGVFVFSILHPSFFHQAPVDDPETGERYRKVTGYLEHERRWITTFGGHNHYHRPLSWYVDLLTRHGLVVTGLHEPPTLPQHGRPEAEWTDYERWFATVPTMLAVACRRLPQSR</sequence>
<dbReference type="Gene3D" id="3.40.50.150">
    <property type="entry name" value="Vaccinia Virus protein VP39"/>
    <property type="match status" value="1"/>
</dbReference>
<protein>
    <submittedName>
        <fullName evidence="3">Methyltransferase domain-containing protein</fullName>
    </submittedName>
</protein>
<dbReference type="InterPro" id="IPR041698">
    <property type="entry name" value="Methyltransf_25"/>
</dbReference>
<proteinExistence type="predicted"/>
<dbReference type="PANTHER" id="PTHR43861">
    <property type="entry name" value="TRANS-ACONITATE 2-METHYLTRANSFERASE-RELATED"/>
    <property type="match status" value="1"/>
</dbReference>
<dbReference type="InterPro" id="IPR029063">
    <property type="entry name" value="SAM-dependent_MTases_sf"/>
</dbReference>
<dbReference type="EMBL" id="OBDY01000024">
    <property type="protein sequence ID" value="SNY62840.1"/>
    <property type="molecule type" value="Genomic_DNA"/>
</dbReference>
<feature type="domain" description="Methyltransferase" evidence="2">
    <location>
        <begin position="45"/>
        <end position="130"/>
    </location>
</feature>
<dbReference type="SUPFAM" id="SSF53335">
    <property type="entry name" value="S-adenosyl-L-methionine-dependent methyltransferases"/>
    <property type="match status" value="1"/>
</dbReference>
<dbReference type="CDD" id="cd02440">
    <property type="entry name" value="AdoMet_MTases"/>
    <property type="match status" value="1"/>
</dbReference>